<dbReference type="InterPro" id="IPR013784">
    <property type="entry name" value="Carb-bd-like_fold"/>
</dbReference>
<organism evidence="20 21">
    <name type="scientific">Crotalus adamanteus</name>
    <name type="common">Eastern diamondback rattlesnake</name>
    <dbReference type="NCBI Taxonomy" id="8729"/>
    <lineage>
        <taxon>Eukaryota</taxon>
        <taxon>Metazoa</taxon>
        <taxon>Chordata</taxon>
        <taxon>Craniata</taxon>
        <taxon>Vertebrata</taxon>
        <taxon>Euteleostomi</taxon>
        <taxon>Lepidosauria</taxon>
        <taxon>Squamata</taxon>
        <taxon>Bifurcata</taxon>
        <taxon>Unidentata</taxon>
        <taxon>Episquamata</taxon>
        <taxon>Toxicofera</taxon>
        <taxon>Serpentes</taxon>
        <taxon>Colubroidea</taxon>
        <taxon>Viperidae</taxon>
        <taxon>Crotalinae</taxon>
        <taxon>Crotalus</taxon>
    </lineage>
</organism>
<keyword evidence="5" id="KW-0813">Transport</keyword>
<dbReference type="Gene3D" id="2.60.40.10">
    <property type="entry name" value="Immunoglobulins"/>
    <property type="match status" value="1"/>
</dbReference>
<gene>
    <name evidence="20" type="ORF">NXF25_002324</name>
</gene>
<comment type="similarity">
    <text evidence="3">Belongs to the glycerophosphoryl diester phosphodiesterase family.</text>
</comment>
<dbReference type="GO" id="GO:0016020">
    <property type="term" value="C:membrane"/>
    <property type="evidence" value="ECO:0007669"/>
    <property type="project" value="UniProtKB-SubCell"/>
</dbReference>
<dbReference type="CDD" id="cd05814">
    <property type="entry name" value="CBM20_Prei4"/>
    <property type="match status" value="1"/>
</dbReference>
<evidence type="ECO:0000256" key="7">
    <source>
        <dbReference type="ARBA" id="ARBA00022553"/>
    </source>
</evidence>
<feature type="region of interest" description="Disordered" evidence="17">
    <location>
        <begin position="57"/>
        <end position="95"/>
    </location>
</feature>
<dbReference type="FunFam" id="2.60.40.10:FF:000752">
    <property type="entry name" value="Putative glycerophosphocholine phosphodiesterase GPCPD1"/>
    <property type="match status" value="1"/>
</dbReference>
<feature type="domain" description="GP-PDE" evidence="19">
    <location>
        <begin position="442"/>
        <end position="742"/>
    </location>
</feature>
<dbReference type="Pfam" id="PF14938">
    <property type="entry name" value="SNAP"/>
    <property type="match status" value="1"/>
</dbReference>
<evidence type="ECO:0000256" key="11">
    <source>
        <dbReference type="ARBA" id="ARBA00023136"/>
    </source>
</evidence>
<dbReference type="InterPro" id="IPR030395">
    <property type="entry name" value="GP_PDE_dom"/>
</dbReference>
<dbReference type="AlphaFoldDB" id="A0AAW1C9I4"/>
<evidence type="ECO:0000256" key="4">
    <source>
        <dbReference type="ARBA" id="ARBA00010050"/>
    </source>
</evidence>
<dbReference type="InterPro" id="IPR011990">
    <property type="entry name" value="TPR-like_helical_dom_sf"/>
</dbReference>
<evidence type="ECO:0000256" key="12">
    <source>
        <dbReference type="ARBA" id="ARBA00024381"/>
    </source>
</evidence>
<dbReference type="SUPFAM" id="SSF48452">
    <property type="entry name" value="TPR-like"/>
    <property type="match status" value="1"/>
</dbReference>
<dbReference type="PANTHER" id="PTHR22958:SF1">
    <property type="entry name" value="GLYCEROPHOSPHOCHOLINE PHOSPHODIESTERASE GPCPD1"/>
    <property type="match status" value="1"/>
</dbReference>
<dbReference type="GO" id="GO:2001070">
    <property type="term" value="F:starch binding"/>
    <property type="evidence" value="ECO:0007669"/>
    <property type="project" value="InterPro"/>
</dbReference>
<dbReference type="GO" id="GO:0006886">
    <property type="term" value="P:intracellular protein transport"/>
    <property type="evidence" value="ECO:0007669"/>
    <property type="project" value="InterPro"/>
</dbReference>
<dbReference type="InterPro" id="IPR013783">
    <property type="entry name" value="Ig-like_fold"/>
</dbReference>
<proteinExistence type="inferred from homology"/>
<dbReference type="PROSITE" id="PS51704">
    <property type="entry name" value="GP_PDE"/>
    <property type="match status" value="1"/>
</dbReference>
<comment type="caution">
    <text evidence="20">The sequence shown here is derived from an EMBL/GenBank/DDBJ whole genome shotgun (WGS) entry which is preliminary data.</text>
</comment>
<dbReference type="InterPro" id="IPR000744">
    <property type="entry name" value="NSF_attach"/>
</dbReference>
<evidence type="ECO:0000256" key="5">
    <source>
        <dbReference type="ARBA" id="ARBA00022448"/>
    </source>
</evidence>
<evidence type="ECO:0000256" key="15">
    <source>
        <dbReference type="ARBA" id="ARBA00067798"/>
    </source>
</evidence>
<evidence type="ECO:0000256" key="6">
    <source>
        <dbReference type="ARBA" id="ARBA00022490"/>
    </source>
</evidence>
<evidence type="ECO:0000256" key="9">
    <source>
        <dbReference type="ARBA" id="ARBA00022892"/>
    </source>
</evidence>
<evidence type="ECO:0000256" key="1">
    <source>
        <dbReference type="ARBA" id="ARBA00004170"/>
    </source>
</evidence>
<dbReference type="FunFam" id="3.20.20.190:FF:000015">
    <property type="entry name" value="Glycerophosphocholine phosphodiesterase GPCPD1"/>
    <property type="match status" value="1"/>
</dbReference>
<dbReference type="GO" id="GO:0016192">
    <property type="term" value="P:vesicle-mediated transport"/>
    <property type="evidence" value="ECO:0007669"/>
    <property type="project" value="UniProtKB-KW"/>
</dbReference>
<evidence type="ECO:0000256" key="2">
    <source>
        <dbReference type="ARBA" id="ARBA00004514"/>
    </source>
</evidence>
<dbReference type="EMBL" id="JAOTOJ010000001">
    <property type="protein sequence ID" value="KAK9411149.1"/>
    <property type="molecule type" value="Genomic_DNA"/>
</dbReference>
<name>A0AAW1C9I4_CROAD</name>
<keyword evidence="11" id="KW-0472">Membrane</keyword>
<dbReference type="InterPro" id="IPR017946">
    <property type="entry name" value="PLC-like_Pdiesterase_TIM-brl"/>
</dbReference>
<evidence type="ECO:0000256" key="8">
    <source>
        <dbReference type="ARBA" id="ARBA00022801"/>
    </source>
</evidence>
<dbReference type="FunFam" id="1.25.40.10:FF:000028">
    <property type="entry name" value="beta-soluble NSF attachment protein-like isoform X1"/>
    <property type="match status" value="1"/>
</dbReference>
<dbReference type="Pfam" id="PF03009">
    <property type="entry name" value="GDPD"/>
    <property type="match status" value="1"/>
</dbReference>
<evidence type="ECO:0000256" key="17">
    <source>
        <dbReference type="SAM" id="MobiDB-lite"/>
    </source>
</evidence>
<dbReference type="GO" id="GO:0005829">
    <property type="term" value="C:cytosol"/>
    <property type="evidence" value="ECO:0007669"/>
    <property type="project" value="UniProtKB-SubCell"/>
</dbReference>
<keyword evidence="9" id="KW-0931">ER-Golgi transport</keyword>
<dbReference type="SUPFAM" id="SSF49452">
    <property type="entry name" value="Starch-binding domain-like"/>
    <property type="match status" value="1"/>
</dbReference>
<feature type="region of interest" description="Disordered" evidence="17">
    <location>
        <begin position="1"/>
        <end position="34"/>
    </location>
</feature>
<dbReference type="PRINTS" id="PR00448">
    <property type="entry name" value="NSFATTACHMNT"/>
</dbReference>
<evidence type="ECO:0000313" key="21">
    <source>
        <dbReference type="Proteomes" id="UP001474421"/>
    </source>
</evidence>
<dbReference type="Gene3D" id="3.20.20.190">
    <property type="entry name" value="Phosphatidylinositol (PI) phosphodiesterase"/>
    <property type="match status" value="1"/>
</dbReference>
<comment type="catalytic activity">
    <reaction evidence="13">
        <text>sn-glycerol 3-phosphocholine + H2O = sn-glycerol 3-phosphate + choline + H(+)</text>
        <dbReference type="Rhea" id="RHEA:16061"/>
        <dbReference type="ChEBI" id="CHEBI:15354"/>
        <dbReference type="ChEBI" id="CHEBI:15377"/>
        <dbReference type="ChEBI" id="CHEBI:15378"/>
        <dbReference type="ChEBI" id="CHEBI:16870"/>
        <dbReference type="ChEBI" id="CHEBI:57597"/>
        <dbReference type="EC" id="3.1.4.2"/>
    </reaction>
</comment>
<comment type="function">
    <text evidence="14">May be involved in the negative regulation of skeletal muscle differentiation, independently of its glycerophosphocholine phosphodiesterase activity.</text>
</comment>
<dbReference type="GO" id="GO:0046475">
    <property type="term" value="P:glycerophospholipid catabolic process"/>
    <property type="evidence" value="ECO:0007669"/>
    <property type="project" value="TreeGrafter"/>
</dbReference>
<comment type="similarity">
    <text evidence="4">Belongs to the SNAP family.</text>
</comment>
<evidence type="ECO:0000256" key="13">
    <source>
        <dbReference type="ARBA" id="ARBA00050167"/>
    </source>
</evidence>
<dbReference type="Gene3D" id="1.25.40.10">
    <property type="entry name" value="Tetratricopeptide repeat domain"/>
    <property type="match status" value="1"/>
</dbReference>
<dbReference type="CDD" id="cd15832">
    <property type="entry name" value="SNAP"/>
    <property type="match status" value="1"/>
</dbReference>
<dbReference type="CDD" id="cd08607">
    <property type="entry name" value="GDPD_GDE5"/>
    <property type="match status" value="1"/>
</dbReference>
<evidence type="ECO:0000256" key="10">
    <source>
        <dbReference type="ARBA" id="ARBA00022927"/>
    </source>
</evidence>
<dbReference type="InterPro" id="IPR057506">
    <property type="entry name" value="C2_GPCPD1"/>
</dbReference>
<dbReference type="Proteomes" id="UP001474421">
    <property type="component" value="Unassembled WGS sequence"/>
</dbReference>
<dbReference type="Pfam" id="PF00686">
    <property type="entry name" value="CBM_20"/>
    <property type="match status" value="1"/>
</dbReference>
<evidence type="ECO:0000313" key="20">
    <source>
        <dbReference type="EMBL" id="KAK9411149.1"/>
    </source>
</evidence>
<evidence type="ECO:0000259" key="18">
    <source>
        <dbReference type="PROSITE" id="PS51166"/>
    </source>
</evidence>
<dbReference type="InterPro" id="IPR002044">
    <property type="entry name" value="CBM20"/>
</dbReference>
<reference evidence="20 21" key="1">
    <citation type="journal article" date="2024" name="Proc. Natl. Acad. Sci. U.S.A.">
        <title>The genetic regulatory architecture and epigenomic basis for age-related changes in rattlesnake venom.</title>
        <authorList>
            <person name="Hogan M.P."/>
            <person name="Holding M.L."/>
            <person name="Nystrom G.S."/>
            <person name="Colston T.J."/>
            <person name="Bartlett D.A."/>
            <person name="Mason A.J."/>
            <person name="Ellsworth S.A."/>
            <person name="Rautsaw R.M."/>
            <person name="Lawrence K.C."/>
            <person name="Strickland J.L."/>
            <person name="He B."/>
            <person name="Fraser P."/>
            <person name="Margres M.J."/>
            <person name="Gilbert D.M."/>
            <person name="Gibbs H.L."/>
            <person name="Parkinson C.L."/>
            <person name="Rokyta D.R."/>
        </authorList>
    </citation>
    <scope>NUCLEOTIDE SEQUENCE [LARGE SCALE GENOMIC DNA]</scope>
    <source>
        <strain evidence="20">DRR0105</strain>
    </source>
</reference>
<dbReference type="Pfam" id="PF25329">
    <property type="entry name" value="C2_GDE1"/>
    <property type="match status" value="1"/>
</dbReference>
<evidence type="ECO:0000256" key="3">
    <source>
        <dbReference type="ARBA" id="ARBA00007277"/>
    </source>
</evidence>
<dbReference type="SMART" id="SM01065">
    <property type="entry name" value="CBM_2"/>
    <property type="match status" value="1"/>
</dbReference>
<keyword evidence="8" id="KW-0378">Hydrolase</keyword>
<keyword evidence="7" id="KW-0597">Phosphoprotein</keyword>
<keyword evidence="21" id="KW-1185">Reference proteome</keyword>
<dbReference type="InterPro" id="IPR051578">
    <property type="entry name" value="GDPD"/>
</dbReference>
<protein>
    <recommendedName>
        <fullName evidence="15">Glycerophosphocholine phosphodiesterase GPCPD1</fullName>
        <ecNumber evidence="12">3.1.4.2</ecNumber>
    </recommendedName>
    <alternativeName>
        <fullName evidence="16">Glycerophosphodiester phosphodiesterase 5</fullName>
    </alternativeName>
</protein>
<accession>A0AAW1C9I4</accession>
<sequence>MCFSSSLKEWSKDDDAILSPPLPPPSSPRSHWSAASRAPGAACFPFLAARRRRFQPGGCNRFGPGKSRGVKEQQRRAPFPSLKQPSSPPLREGGCPREEAESQLVLCHIPTSIRSSSPPFPAQITVTFEIRGVSPPGEVLAICGSCYSLGNWNPQCAIILHPEDEAGDTLLWKATVDLPSGKNITYRYFQGSFLEPKTIDGPCQVIIHKWETHLPARSITPLDNISIDDGFFGVFDDVESVDSGWLTCQTEIRLRLHFSEKPPVSITKKKFKKSRFRVKLTLEGLEEEEEDDDDDDRLSPMLHHKMANTLEISLISDTEYKSRHSQPECGYGLQPDRWTEYTIQTMEPDNLELIFDFFEEDLSETIIQGDEIPGHVGSACLLSSTLGESGKSSGILTLPIMSRNSRKTIGKVRVDYIIIKPINGFSCDMEASYAKYWKPRKGLDVGHRGAGNSTTTTKLAKIRENTIASLKNAAKHGAAFVEFDVHLSRDHIPIIYHDLTCCIAMKKKSEAEPLELFEIAVKELTFPQLKLLKLTHVTALKSKNSQESLKEEENVPSEMQPFPSLQSVLELIPEEVGFNIEVKWICQQKDGVWDGNLSTYFDMNVYLDIILKTVLLKAGRRRVIFSSFDADVCTMVRQKQNKYPILFLTQGKCDTYPELMDLRCRTTAIATSFALFENLLGINAHTEELLKTPSYIDHAVSKGLVVFCWGDEANDPENRKKLREYGVHGLVYDRIYDWMPEQPNIFQTEQLERLKKELPELKSCLCGCRLFSFFCSAEMDAATAGSKEREAVHLLAEAEKRVKSSHSFLRGFFGGNTKLEEACEMYTRAANMFKIAKNWSAAGNAFCQAAKLHMQLQSKHDSATCFVDAGNAYKKADPQEAINCLNAAIDIYTDMGRFTIAAKHYITIAEIYESELVDIEKAIAHYEQAADYYKGEESNSSANKCLLKVAGYAAQLEQYQKATEIFEQVGTSTMDNPLLKHSAKDYFFKAALCHFIVDELNAKLALEKYEEMFPAFTDSRECKLLKKLLEAHEEQNCEAYTEAVKEFDSISRLDQWLTTMLLRIKKSIQGDSDGDLK</sequence>
<dbReference type="EC" id="3.1.4.2" evidence="12"/>
<keyword evidence="6" id="KW-0963">Cytoplasm</keyword>
<comment type="subcellular location">
    <subcellularLocation>
        <location evidence="2">Cytoplasm</location>
        <location evidence="2">Cytosol</location>
    </subcellularLocation>
    <subcellularLocation>
        <location evidence="1">Membrane</location>
        <topology evidence="1">Peripheral membrane protein</topology>
    </subcellularLocation>
</comment>
<dbReference type="GO" id="GO:0047389">
    <property type="term" value="F:glycerophosphocholine phosphodiesterase activity"/>
    <property type="evidence" value="ECO:0007669"/>
    <property type="project" value="UniProtKB-EC"/>
</dbReference>
<dbReference type="PANTHER" id="PTHR22958">
    <property type="entry name" value="GLYCEROPHOSPHORYL DIESTER PHOSPHODIESTERASE"/>
    <property type="match status" value="1"/>
</dbReference>
<keyword evidence="10" id="KW-0653">Protein transport</keyword>
<evidence type="ECO:0000256" key="16">
    <source>
        <dbReference type="ARBA" id="ARBA00082473"/>
    </source>
</evidence>
<dbReference type="SUPFAM" id="SSF51695">
    <property type="entry name" value="PLC-like phosphodiesterases"/>
    <property type="match status" value="1"/>
</dbReference>
<evidence type="ECO:0000259" key="19">
    <source>
        <dbReference type="PROSITE" id="PS51704"/>
    </source>
</evidence>
<evidence type="ECO:0000256" key="14">
    <source>
        <dbReference type="ARBA" id="ARBA00059394"/>
    </source>
</evidence>
<dbReference type="InterPro" id="IPR034839">
    <property type="entry name" value="CBM20_GPCPD1"/>
</dbReference>
<feature type="domain" description="CBM20" evidence="18">
    <location>
        <begin position="118"/>
        <end position="237"/>
    </location>
</feature>
<dbReference type="PROSITE" id="PS51166">
    <property type="entry name" value="CBM20"/>
    <property type="match status" value="1"/>
</dbReference>